<comment type="subcellular location">
    <subcellularLocation>
        <location evidence="1">Cell membrane</location>
        <topology evidence="1">Single-pass type I membrane protein</topology>
    </subcellularLocation>
</comment>
<dbReference type="PANTHER" id="PTHR25466">
    <property type="entry name" value="T-LYMPHOCYTE ACTIVATION ANTIGEN"/>
    <property type="match status" value="1"/>
</dbReference>
<dbReference type="GO" id="GO:0007166">
    <property type="term" value="P:cell surface receptor signaling pathway"/>
    <property type="evidence" value="ECO:0007669"/>
    <property type="project" value="TreeGrafter"/>
</dbReference>
<dbReference type="GO" id="GO:0042102">
    <property type="term" value="P:positive regulation of T cell proliferation"/>
    <property type="evidence" value="ECO:0007669"/>
    <property type="project" value="TreeGrafter"/>
</dbReference>
<dbReference type="RefSeq" id="XP_042564017.1">
    <property type="nucleotide sequence ID" value="XM_042708083.1"/>
</dbReference>
<protein>
    <submittedName>
        <fullName evidence="15 16">Uncharacterized protein LOC105906484 isoform X1</fullName>
    </submittedName>
</protein>
<evidence type="ECO:0000256" key="10">
    <source>
        <dbReference type="ARBA" id="ARBA00023319"/>
    </source>
</evidence>
<accession>A0A8M1KIX4</accession>
<dbReference type="SMART" id="SM00408">
    <property type="entry name" value="IGc2"/>
    <property type="match status" value="2"/>
</dbReference>
<evidence type="ECO:0000313" key="14">
    <source>
        <dbReference type="Proteomes" id="UP000515152"/>
    </source>
</evidence>
<dbReference type="RefSeq" id="XP_042564016.1">
    <property type="nucleotide sequence ID" value="XM_042708082.1"/>
</dbReference>
<gene>
    <name evidence="15 16" type="primary">LOC105906484</name>
</gene>
<dbReference type="FunFam" id="2.60.40.10:FF:000142">
    <property type="entry name" value="V-set domain-containing T-cell activation inhibitor 1"/>
    <property type="match status" value="2"/>
</dbReference>
<dbReference type="InterPro" id="IPR013106">
    <property type="entry name" value="Ig_V-set"/>
</dbReference>
<dbReference type="InterPro" id="IPR003599">
    <property type="entry name" value="Ig_sub"/>
</dbReference>
<dbReference type="OrthoDB" id="8901134at2759"/>
<feature type="chain" id="PRO_5044692798" evidence="12">
    <location>
        <begin position="18"/>
        <end position="677"/>
    </location>
</feature>
<keyword evidence="9" id="KW-0325">Glycoprotein</keyword>
<dbReference type="PROSITE" id="PS50835">
    <property type="entry name" value="IG_LIKE"/>
    <property type="match status" value="2"/>
</dbReference>
<organism evidence="14 15">
    <name type="scientific">Clupea harengus</name>
    <name type="common">Atlantic herring</name>
    <dbReference type="NCBI Taxonomy" id="7950"/>
    <lineage>
        <taxon>Eukaryota</taxon>
        <taxon>Metazoa</taxon>
        <taxon>Chordata</taxon>
        <taxon>Craniata</taxon>
        <taxon>Vertebrata</taxon>
        <taxon>Euteleostomi</taxon>
        <taxon>Actinopterygii</taxon>
        <taxon>Neopterygii</taxon>
        <taxon>Teleostei</taxon>
        <taxon>Clupei</taxon>
        <taxon>Clupeiformes</taxon>
        <taxon>Clupeoidei</taxon>
        <taxon>Clupeidae</taxon>
        <taxon>Clupea</taxon>
    </lineage>
</organism>
<sequence>MEVSVGLLLVLVEVVQGFQIQSPAGPLVAQLGGSVLLPCSVETPLPLEELEVEWRRTDSESLVHLFQEGEVRPESQDYTYRGRAHFFTVDMSKGNYSLLLKNVSREDAGIYSCKVYTENEAHKITVDLEGVEYLVVTGAGAVYASKGEAVVLNCSVDSHIPPEELIEVSWRRTDQGMLVLLYQHGEVLPDSSHERYRGRAEFFTTEIPKGNFSLRLKDVRTEDEGEYICEARSSNLIGKSTVKIDKLQMGLSFLHYLVLMCCAASFLISSVAVVHFMSRGRNVLAVHFLLVFSPNILLFSGFVLWGSAEGLFSEAAACSVVNLTRILFLLVTTPYLGAVHGSSQKLIRVVSVTVEHTVIAVVVYSDAYNKRLKWSSYIMDGPFHIRFIRLYVFFGLTIFFSLCAIYTEIVSVYQLPCMLPRSEPGPNSQMEPSKQVWTFTLLEISSIAQMLFLSLKTKRYTHDIRQILIWIAPLLPMIVILIRRLVRKRPQCWGRFCWTATMAIWMPFYFVITIYILGHVQDAIEAISPGEGAGLLCVFALLKMLANVSLSKHPDSIPEIPQTILFMFGAAGLSIVNSIGLATKLFLTSGGGHQNVPDLRFITLPSECVFVFGWFTLQIHDYWTHKHRTESNSERHRDLVLQDTADTHEMHVMARPDLHTSDPSLMTTVSEQKIYHL</sequence>
<evidence type="ECO:0000256" key="12">
    <source>
        <dbReference type="SAM" id="SignalP"/>
    </source>
</evidence>
<dbReference type="InterPro" id="IPR051713">
    <property type="entry name" value="T-cell_Activation_Regulation"/>
</dbReference>
<feature type="transmembrane region" description="Helical" evidence="11">
    <location>
        <begin position="253"/>
        <end position="276"/>
    </location>
</feature>
<dbReference type="GO" id="GO:0071222">
    <property type="term" value="P:cellular response to lipopolysaccharide"/>
    <property type="evidence" value="ECO:0007669"/>
    <property type="project" value="TreeGrafter"/>
</dbReference>
<dbReference type="InterPro" id="IPR007110">
    <property type="entry name" value="Ig-like_dom"/>
</dbReference>
<keyword evidence="10" id="KW-0393">Immunoglobulin domain</keyword>
<keyword evidence="2" id="KW-1003">Cell membrane</keyword>
<feature type="transmembrane region" description="Helical" evidence="11">
    <location>
        <begin position="388"/>
        <end position="415"/>
    </location>
</feature>
<keyword evidence="4 12" id="KW-0732">Signal</keyword>
<keyword evidence="14" id="KW-1185">Reference proteome</keyword>
<feature type="transmembrane region" description="Helical" evidence="11">
    <location>
        <begin position="283"/>
        <end position="305"/>
    </location>
</feature>
<keyword evidence="6 11" id="KW-0472">Membrane</keyword>
<proteinExistence type="predicted"/>
<dbReference type="GO" id="GO:0009897">
    <property type="term" value="C:external side of plasma membrane"/>
    <property type="evidence" value="ECO:0007669"/>
    <property type="project" value="TreeGrafter"/>
</dbReference>
<name>A0A8M1KIX4_CLUHA</name>
<keyword evidence="7" id="KW-1015">Disulfide bond</keyword>
<dbReference type="InterPro" id="IPR003598">
    <property type="entry name" value="Ig_sub2"/>
</dbReference>
<feature type="transmembrane region" description="Helical" evidence="11">
    <location>
        <begin position="436"/>
        <end position="455"/>
    </location>
</feature>
<evidence type="ECO:0000313" key="16">
    <source>
        <dbReference type="RefSeq" id="XP_042564017.1"/>
    </source>
</evidence>
<dbReference type="GO" id="GO:0006955">
    <property type="term" value="P:immune response"/>
    <property type="evidence" value="ECO:0007669"/>
    <property type="project" value="TreeGrafter"/>
</dbReference>
<feature type="domain" description="Ig-like" evidence="13">
    <location>
        <begin position="32"/>
        <end position="125"/>
    </location>
</feature>
<evidence type="ECO:0000256" key="6">
    <source>
        <dbReference type="ARBA" id="ARBA00023136"/>
    </source>
</evidence>
<feature type="domain" description="Ig-like" evidence="13">
    <location>
        <begin position="132"/>
        <end position="245"/>
    </location>
</feature>
<evidence type="ECO:0000256" key="7">
    <source>
        <dbReference type="ARBA" id="ARBA00023157"/>
    </source>
</evidence>
<dbReference type="SMART" id="SM00406">
    <property type="entry name" value="IGv"/>
    <property type="match status" value="2"/>
</dbReference>
<evidence type="ECO:0000256" key="11">
    <source>
        <dbReference type="SAM" id="Phobius"/>
    </source>
</evidence>
<dbReference type="GeneID" id="105906484"/>
<evidence type="ECO:0000256" key="4">
    <source>
        <dbReference type="ARBA" id="ARBA00022729"/>
    </source>
</evidence>
<dbReference type="SMART" id="SM00409">
    <property type="entry name" value="IG"/>
    <property type="match status" value="2"/>
</dbReference>
<evidence type="ECO:0000313" key="15">
    <source>
        <dbReference type="RefSeq" id="XP_042564016.1"/>
    </source>
</evidence>
<dbReference type="AlphaFoldDB" id="A0A8M1KIX4"/>
<dbReference type="PANTHER" id="PTHR25466:SF14">
    <property type="entry name" value="BUTYROPHILIN SUBFAMILY 2 MEMBER A2-LIKE-RELATED"/>
    <property type="match status" value="1"/>
</dbReference>
<dbReference type="Pfam" id="PF07686">
    <property type="entry name" value="V-set"/>
    <property type="match status" value="2"/>
</dbReference>
<feature type="transmembrane region" description="Helical" evidence="11">
    <location>
        <begin position="467"/>
        <end position="486"/>
    </location>
</feature>
<feature type="signal peptide" evidence="12">
    <location>
        <begin position="1"/>
        <end position="17"/>
    </location>
</feature>
<keyword evidence="8" id="KW-0675">Receptor</keyword>
<dbReference type="Proteomes" id="UP000515152">
    <property type="component" value="Chromosome 6"/>
</dbReference>
<keyword evidence="5 11" id="KW-1133">Transmembrane helix</keyword>
<feature type="transmembrane region" description="Helical" evidence="11">
    <location>
        <begin position="532"/>
        <end position="551"/>
    </location>
</feature>
<feature type="transmembrane region" description="Helical" evidence="11">
    <location>
        <begin position="311"/>
        <end position="337"/>
    </location>
</feature>
<feature type="transmembrane region" description="Helical" evidence="11">
    <location>
        <begin position="563"/>
        <end position="587"/>
    </location>
</feature>
<evidence type="ECO:0000256" key="9">
    <source>
        <dbReference type="ARBA" id="ARBA00023180"/>
    </source>
</evidence>
<reference evidence="15 16" key="1">
    <citation type="submission" date="2025-04" db="UniProtKB">
        <authorList>
            <consortium name="RefSeq"/>
        </authorList>
    </citation>
    <scope>IDENTIFICATION</scope>
</reference>
<dbReference type="GO" id="GO:0042130">
    <property type="term" value="P:negative regulation of T cell proliferation"/>
    <property type="evidence" value="ECO:0007669"/>
    <property type="project" value="TreeGrafter"/>
</dbReference>
<dbReference type="GO" id="GO:0031295">
    <property type="term" value="P:T cell costimulation"/>
    <property type="evidence" value="ECO:0007669"/>
    <property type="project" value="TreeGrafter"/>
</dbReference>
<evidence type="ECO:0000256" key="8">
    <source>
        <dbReference type="ARBA" id="ARBA00023170"/>
    </source>
</evidence>
<feature type="transmembrane region" description="Helical" evidence="11">
    <location>
        <begin position="498"/>
        <end position="520"/>
    </location>
</feature>
<evidence type="ECO:0000256" key="3">
    <source>
        <dbReference type="ARBA" id="ARBA00022692"/>
    </source>
</evidence>
<evidence type="ECO:0000256" key="1">
    <source>
        <dbReference type="ARBA" id="ARBA00004251"/>
    </source>
</evidence>
<evidence type="ECO:0000256" key="2">
    <source>
        <dbReference type="ARBA" id="ARBA00022475"/>
    </source>
</evidence>
<keyword evidence="3 11" id="KW-0812">Transmembrane</keyword>
<evidence type="ECO:0000259" key="13">
    <source>
        <dbReference type="PROSITE" id="PS50835"/>
    </source>
</evidence>
<evidence type="ECO:0000256" key="5">
    <source>
        <dbReference type="ARBA" id="ARBA00022989"/>
    </source>
</evidence>